<evidence type="ECO:0000256" key="2">
    <source>
        <dbReference type="SAM" id="SignalP"/>
    </source>
</evidence>
<comment type="caution">
    <text evidence="1">Lacks conserved residue(s) required for the propagation of feature annotation.</text>
</comment>
<reference evidence="4 5" key="1">
    <citation type="submission" date="2016-09" db="EMBL/GenBank/DDBJ databases">
        <title>The draft genome of Dichanthelium oligosanthes: A C3 panicoid grass species.</title>
        <authorList>
            <person name="Studer A.J."/>
            <person name="Schnable J.C."/>
            <person name="Brutnell T.P."/>
        </authorList>
    </citation>
    <scope>NUCLEOTIDE SEQUENCE [LARGE SCALE GENOMIC DNA]</scope>
    <source>
        <strain evidence="5">cv. Kellogg 1175</strain>
        <tissue evidence="4">Leaf</tissue>
    </source>
</reference>
<dbReference type="PANTHER" id="PTHR33881:SF14">
    <property type="entry name" value="EGF-LIKE DOMAIN-CONTAINING PROTEIN"/>
    <property type="match status" value="1"/>
</dbReference>
<feature type="signal peptide" evidence="2">
    <location>
        <begin position="1"/>
        <end position="24"/>
    </location>
</feature>
<evidence type="ECO:0000313" key="4">
    <source>
        <dbReference type="EMBL" id="OEL22815.1"/>
    </source>
</evidence>
<proteinExistence type="predicted"/>
<dbReference type="OrthoDB" id="692473at2759"/>
<dbReference type="InterPro" id="IPR000742">
    <property type="entry name" value="EGF"/>
</dbReference>
<comment type="caution">
    <text evidence="4">The sequence shown here is derived from an EMBL/GenBank/DDBJ whole genome shotgun (WGS) entry which is preliminary data.</text>
</comment>
<keyword evidence="5" id="KW-1185">Reference proteome</keyword>
<evidence type="ECO:0000259" key="3">
    <source>
        <dbReference type="PROSITE" id="PS50026"/>
    </source>
</evidence>
<accession>A0A1E5VCP8</accession>
<dbReference type="PROSITE" id="PS50026">
    <property type="entry name" value="EGF_3"/>
    <property type="match status" value="1"/>
</dbReference>
<dbReference type="SMART" id="SM00181">
    <property type="entry name" value="EGF"/>
    <property type="match status" value="3"/>
</dbReference>
<dbReference type="PANTHER" id="PTHR33881">
    <property type="entry name" value="NEUROGENIC LOCUS NOTCH-LIKE PROTEIN"/>
    <property type="match status" value="1"/>
</dbReference>
<keyword evidence="1" id="KW-0245">EGF-like domain</keyword>
<evidence type="ECO:0000256" key="1">
    <source>
        <dbReference type="PROSITE-ProRule" id="PRU00076"/>
    </source>
</evidence>
<feature type="disulfide bond" evidence="1">
    <location>
        <begin position="103"/>
        <end position="120"/>
    </location>
</feature>
<keyword evidence="2" id="KW-0732">Signal</keyword>
<name>A0A1E5VCP8_9POAL</name>
<feature type="domain" description="EGF-like" evidence="3">
    <location>
        <begin position="94"/>
        <end position="132"/>
    </location>
</feature>
<dbReference type="STRING" id="888268.A0A1E5VCP8"/>
<sequence length="300" mass="31109">MMVVVARSSAVLLLLALLGGAAVGGGVSSVCDTANCGRGSCAEVPGLPPNYECRCDLGWSHALELFPFSPCIVPNCTFNGACLNLSLTPPTAIPKDVCAVVSCGVGGACRPGDAMFSYSCECRLGYANLLNLTALPCVKDCACLRQRLLRPGTRPGTEPGAAADAVAGSIRRSQHAAGVICSSLRHKRQCNYFARLCFVAESTAAAIAACVVVNCGPGECKKDEGFHYHCECEAGFANMLNDTKFPCVDDNCLMGMHCPALDDPAPPAAPTVSPAPPGLVTERSLLLQLLLASLAVAQVM</sequence>
<dbReference type="AlphaFoldDB" id="A0A1E5VCP8"/>
<evidence type="ECO:0000313" key="5">
    <source>
        <dbReference type="Proteomes" id="UP000095767"/>
    </source>
</evidence>
<dbReference type="EMBL" id="LWDX02044397">
    <property type="protein sequence ID" value="OEL22815.1"/>
    <property type="molecule type" value="Genomic_DNA"/>
</dbReference>
<protein>
    <recommendedName>
        <fullName evidence="3">EGF-like domain-containing protein</fullName>
    </recommendedName>
</protein>
<organism evidence="4 5">
    <name type="scientific">Dichanthelium oligosanthes</name>
    <dbReference type="NCBI Taxonomy" id="888268"/>
    <lineage>
        <taxon>Eukaryota</taxon>
        <taxon>Viridiplantae</taxon>
        <taxon>Streptophyta</taxon>
        <taxon>Embryophyta</taxon>
        <taxon>Tracheophyta</taxon>
        <taxon>Spermatophyta</taxon>
        <taxon>Magnoliopsida</taxon>
        <taxon>Liliopsida</taxon>
        <taxon>Poales</taxon>
        <taxon>Poaceae</taxon>
        <taxon>PACMAD clade</taxon>
        <taxon>Panicoideae</taxon>
        <taxon>Panicodae</taxon>
        <taxon>Paniceae</taxon>
        <taxon>Dichantheliinae</taxon>
        <taxon>Dichanthelium</taxon>
    </lineage>
</organism>
<keyword evidence="1" id="KW-1015">Disulfide bond</keyword>
<gene>
    <name evidence="4" type="ORF">BAE44_0016166</name>
</gene>
<feature type="chain" id="PRO_5009187987" description="EGF-like domain-containing protein" evidence="2">
    <location>
        <begin position="25"/>
        <end position="300"/>
    </location>
</feature>
<dbReference type="Proteomes" id="UP000095767">
    <property type="component" value="Unassembled WGS sequence"/>
</dbReference>